<protein>
    <submittedName>
        <fullName evidence="1">Uncharacterized protein</fullName>
    </submittedName>
</protein>
<proteinExistence type="predicted"/>
<dbReference type="KEGG" id="nhu:H0264_22680"/>
<organism evidence="1 2">
    <name type="scientific">Nocardia huaxiensis</name>
    <dbReference type="NCBI Taxonomy" id="2755382"/>
    <lineage>
        <taxon>Bacteria</taxon>
        <taxon>Bacillati</taxon>
        <taxon>Actinomycetota</taxon>
        <taxon>Actinomycetes</taxon>
        <taxon>Mycobacteriales</taxon>
        <taxon>Nocardiaceae</taxon>
        <taxon>Nocardia</taxon>
    </lineage>
</organism>
<dbReference type="RefSeq" id="WP_181579402.1">
    <property type="nucleotide sequence ID" value="NZ_CP059399.1"/>
</dbReference>
<gene>
    <name evidence="1" type="ORF">H0264_22680</name>
</gene>
<evidence type="ECO:0000313" key="2">
    <source>
        <dbReference type="Proteomes" id="UP000515512"/>
    </source>
</evidence>
<reference evidence="1 2" key="1">
    <citation type="submission" date="2020-07" db="EMBL/GenBank/DDBJ databases">
        <authorList>
            <person name="Zhuang K."/>
            <person name="Ran Y."/>
        </authorList>
    </citation>
    <scope>NUCLEOTIDE SEQUENCE [LARGE SCALE GENOMIC DNA]</scope>
    <source>
        <strain evidence="1 2">WCH-YHL-001</strain>
    </source>
</reference>
<name>A0A7D6V6Y9_9NOCA</name>
<sequence length="81" mass="9258">MTNTMAPGFRHEDQIRELAGLGIAASVFSRHIYVWGDRHREIFLGPERAARLHQRGRRGSDLSGIRCEQTWVGGVRRWQSG</sequence>
<keyword evidence="2" id="KW-1185">Reference proteome</keyword>
<dbReference type="AlphaFoldDB" id="A0A7D6V6Y9"/>
<dbReference type="Proteomes" id="UP000515512">
    <property type="component" value="Chromosome"/>
</dbReference>
<dbReference type="EMBL" id="CP059399">
    <property type="protein sequence ID" value="QLY28194.1"/>
    <property type="molecule type" value="Genomic_DNA"/>
</dbReference>
<evidence type="ECO:0000313" key="1">
    <source>
        <dbReference type="EMBL" id="QLY28194.1"/>
    </source>
</evidence>
<accession>A0A7D6V6Y9</accession>